<dbReference type="PRINTS" id="PR00702">
    <property type="entry name" value="ACRIFLAVINRP"/>
</dbReference>
<keyword evidence="3" id="KW-1185">Reference proteome</keyword>
<feature type="transmembrane region" description="Helical" evidence="1">
    <location>
        <begin position="354"/>
        <end position="373"/>
    </location>
</feature>
<dbReference type="Pfam" id="PF00873">
    <property type="entry name" value="ACR_tran"/>
    <property type="match status" value="1"/>
</dbReference>
<feature type="transmembrane region" description="Helical" evidence="1">
    <location>
        <begin position="530"/>
        <end position="550"/>
    </location>
</feature>
<dbReference type="Gene3D" id="3.30.2090.10">
    <property type="entry name" value="Multidrug efflux transporter AcrB TolC docking domain, DN and DC subdomains"/>
    <property type="match status" value="2"/>
</dbReference>
<organism evidence="2 3">
    <name type="scientific">Exilibacterium tricleocarpae</name>
    <dbReference type="NCBI Taxonomy" id="2591008"/>
    <lineage>
        <taxon>Bacteria</taxon>
        <taxon>Pseudomonadati</taxon>
        <taxon>Pseudomonadota</taxon>
        <taxon>Gammaproteobacteria</taxon>
        <taxon>Cellvibrionales</taxon>
        <taxon>Cellvibrionaceae</taxon>
        <taxon>Exilibacterium</taxon>
    </lineage>
</organism>
<dbReference type="Gene3D" id="1.20.1640.10">
    <property type="entry name" value="Multidrug efflux transporter AcrB transmembrane domain"/>
    <property type="match status" value="2"/>
</dbReference>
<proteinExistence type="predicted"/>
<dbReference type="SUPFAM" id="SSF82866">
    <property type="entry name" value="Multidrug efflux transporter AcrB transmembrane domain"/>
    <property type="match status" value="2"/>
</dbReference>
<dbReference type="OrthoDB" id="5287122at2"/>
<accession>A0A545T1Q9</accession>
<feature type="transmembrane region" description="Helical" evidence="1">
    <location>
        <begin position="993"/>
        <end position="1018"/>
    </location>
</feature>
<dbReference type="SUPFAM" id="SSF82693">
    <property type="entry name" value="Multidrug efflux transporter AcrB pore domain, PN1, PN2, PC1 and PC2 subdomains"/>
    <property type="match status" value="2"/>
</dbReference>
<dbReference type="Gene3D" id="3.30.70.1320">
    <property type="entry name" value="Multidrug efflux transporter AcrB pore domain like"/>
    <property type="match status" value="1"/>
</dbReference>
<feature type="transmembrane region" description="Helical" evidence="1">
    <location>
        <begin position="427"/>
        <end position="446"/>
    </location>
</feature>
<keyword evidence="1" id="KW-0812">Transmembrane</keyword>
<feature type="transmembrane region" description="Helical" evidence="1">
    <location>
        <begin position="330"/>
        <end position="349"/>
    </location>
</feature>
<dbReference type="GO" id="GO:0042910">
    <property type="term" value="F:xenobiotic transmembrane transporter activity"/>
    <property type="evidence" value="ECO:0007669"/>
    <property type="project" value="TreeGrafter"/>
</dbReference>
<dbReference type="GO" id="GO:0005886">
    <property type="term" value="C:plasma membrane"/>
    <property type="evidence" value="ECO:0007669"/>
    <property type="project" value="TreeGrafter"/>
</dbReference>
<feature type="transmembrane region" description="Helical" evidence="1">
    <location>
        <begin position="7"/>
        <end position="28"/>
    </location>
</feature>
<feature type="transmembrane region" description="Helical" evidence="1">
    <location>
        <begin position="916"/>
        <end position="937"/>
    </location>
</feature>
<feature type="transmembrane region" description="Helical" evidence="1">
    <location>
        <begin position="864"/>
        <end position="883"/>
    </location>
</feature>
<keyword evidence="1" id="KW-0472">Membrane</keyword>
<dbReference type="Gene3D" id="3.30.70.1440">
    <property type="entry name" value="Multidrug efflux transporter AcrB pore domain"/>
    <property type="match status" value="1"/>
</dbReference>
<dbReference type="SUPFAM" id="SSF82714">
    <property type="entry name" value="Multidrug efflux transporter AcrB TolC docking domain, DN and DC subdomains"/>
    <property type="match status" value="2"/>
</dbReference>
<gene>
    <name evidence="2" type="ORF">FKG94_19935</name>
</gene>
<dbReference type="RefSeq" id="WP_142928702.1">
    <property type="nucleotide sequence ID" value="NZ_ML660100.1"/>
</dbReference>
<feature type="transmembrane region" description="Helical" evidence="1">
    <location>
        <begin position="964"/>
        <end position="981"/>
    </location>
</feature>
<sequence>MERLIQWFIANPIAANLLMVSIVLGGILSAQRLEQEVLPRVNTNYVDITMEYPGAGPREVEQQITMRIETALADIEGIRQLRSDSHRGHAVVTLEALESTDRQQLLNDIKARVDAVDTFPAAAERPLVRHRVQRRVLLYFALHGDVDETVLKEYGQLISDELAQQKDVASVRITGMRDDEISIEVSEENLDRYQLSFDQVAAAIRRSSLSLPAGTIETDGGDIQVQTRNQAYSAGDFARIVVRSGSDGSRLLLSDIADIRDGFAEQRREVIFNRRRALAYEVYLTDSPNLAQATLEARQYLERARQLLPPSMGIEVTFEKKSIFDDRLRLLSNNAVSGLILVFVVLMLFLRPLLAIWVCMSIVVAFCGAFWLMPYAGMSLNLLSMFAFLMVLGIVVDDAIVIGESIYAQHQAGLRGTRAAAGGAKQVGKPVVFAILSTVIFFAPMLDLPPSLASITYPIAVVVILCLLFSLIDSLFILPAHLANMAAEKPSRIAALNKLAELRAALGGGLVRVADNYYRPLLRRALNNNAATLAGFFMALLISVVVYQALPKSFQPTVPADFVSVSVTLPEGTPYRETRRIMHQIVTAGEALRTDPMLLQLNAGKGGFIHQVTASTDDNKVGVFIGMRDALQHRISSPQIAERLRELIGPLPEAKQYSLNYAFDEESADIQLNINVPGNDMETQRAAAAAVSAALAAYPGVFNVRDSLDLGRVEVELALKQHADQLGISLEDIARQVRQGFHGEEVQRIPRAREDVRVMLRYPEAERRSLDQLTEMRVRTAGGVQVPLEEVAEIRLVPGFTSIQRIDRRRTISISAEVENGVDPTRIVADLKTRQLLNWQREYKGFKLDTDGNLKTQQQSNRQLLINLLVALAALYALMAIAFRSYFQPLLVLTAIPFGFMGAVIGHKLLGHEVSFISQLGFLACAGVVINDNLVLLDRTNQLHRQGKTVLAAVLAAGSDRFRAITLTSLTTFIGLLPLLFEQSIQARFLIPMVISLSFGVVFATTVTLILVPCLYVMGYRVSTGLQRLTMDDEVAGALEIAETGNT</sequence>
<evidence type="ECO:0000256" key="1">
    <source>
        <dbReference type="SAM" id="Phobius"/>
    </source>
</evidence>
<dbReference type="PANTHER" id="PTHR32063">
    <property type="match status" value="1"/>
</dbReference>
<protein>
    <submittedName>
        <fullName evidence="2">Efflux RND transporter permease subunit</fullName>
    </submittedName>
</protein>
<dbReference type="AlphaFoldDB" id="A0A545T1Q9"/>
<dbReference type="Proteomes" id="UP000319732">
    <property type="component" value="Unassembled WGS sequence"/>
</dbReference>
<reference evidence="2 3" key="1">
    <citation type="submission" date="2019-06" db="EMBL/GenBank/DDBJ databases">
        <title>Whole genome sequence for Cellvibrionaceae sp. R142.</title>
        <authorList>
            <person name="Wang G."/>
        </authorList>
    </citation>
    <scope>NUCLEOTIDE SEQUENCE [LARGE SCALE GENOMIC DNA]</scope>
    <source>
        <strain evidence="2 3">R142</strain>
    </source>
</reference>
<keyword evidence="1" id="KW-1133">Transmembrane helix</keyword>
<evidence type="ECO:0000313" key="2">
    <source>
        <dbReference type="EMBL" id="TQV71160.1"/>
    </source>
</evidence>
<dbReference type="InterPro" id="IPR027463">
    <property type="entry name" value="AcrB_DN_DC_subdom"/>
</dbReference>
<feature type="transmembrane region" description="Helical" evidence="1">
    <location>
        <begin position="458"/>
        <end position="482"/>
    </location>
</feature>
<feature type="transmembrane region" description="Helical" evidence="1">
    <location>
        <begin position="890"/>
        <end position="910"/>
    </location>
</feature>
<dbReference type="InterPro" id="IPR001036">
    <property type="entry name" value="Acrflvin-R"/>
</dbReference>
<feature type="transmembrane region" description="Helical" evidence="1">
    <location>
        <begin position="385"/>
        <end position="407"/>
    </location>
</feature>
<name>A0A545T1Q9_9GAMM</name>
<dbReference type="EMBL" id="VHSG01000022">
    <property type="protein sequence ID" value="TQV71160.1"/>
    <property type="molecule type" value="Genomic_DNA"/>
</dbReference>
<evidence type="ECO:0000313" key="3">
    <source>
        <dbReference type="Proteomes" id="UP000319732"/>
    </source>
</evidence>
<dbReference type="Gene3D" id="3.30.70.1430">
    <property type="entry name" value="Multidrug efflux transporter AcrB pore domain"/>
    <property type="match status" value="2"/>
</dbReference>
<comment type="caution">
    <text evidence="2">The sequence shown here is derived from an EMBL/GenBank/DDBJ whole genome shotgun (WGS) entry which is preliminary data.</text>
</comment>
<dbReference type="PANTHER" id="PTHR32063:SF33">
    <property type="entry name" value="RND SUPERFAMILY EFFLUX PUMP PERMEASE COMPONENT"/>
    <property type="match status" value="1"/>
</dbReference>